<evidence type="ECO:0000313" key="1">
    <source>
        <dbReference type="EMBL" id="GMA92662.1"/>
    </source>
</evidence>
<protein>
    <submittedName>
        <fullName evidence="1">Uncharacterized protein</fullName>
    </submittedName>
</protein>
<keyword evidence="2" id="KW-1185">Reference proteome</keyword>
<dbReference type="EMBL" id="BSVA01000001">
    <property type="protein sequence ID" value="GMA92662.1"/>
    <property type="molecule type" value="Genomic_DNA"/>
</dbReference>
<gene>
    <name evidence="1" type="ORF">GCM10025869_31910</name>
</gene>
<organism evidence="1 2">
    <name type="scientific">Homoserinibacter gongjuensis</name>
    <dbReference type="NCBI Taxonomy" id="1162968"/>
    <lineage>
        <taxon>Bacteria</taxon>
        <taxon>Bacillati</taxon>
        <taxon>Actinomycetota</taxon>
        <taxon>Actinomycetes</taxon>
        <taxon>Micrococcales</taxon>
        <taxon>Microbacteriaceae</taxon>
        <taxon>Homoserinibacter</taxon>
    </lineage>
</organism>
<comment type="caution">
    <text evidence="1">The sequence shown here is derived from an EMBL/GenBank/DDBJ whole genome shotgun (WGS) entry which is preliminary data.</text>
</comment>
<dbReference type="Proteomes" id="UP001157069">
    <property type="component" value="Unassembled WGS sequence"/>
</dbReference>
<reference evidence="2" key="1">
    <citation type="journal article" date="2019" name="Int. J. Syst. Evol. Microbiol.">
        <title>The Global Catalogue of Microorganisms (GCM) 10K type strain sequencing project: providing services to taxonomists for standard genome sequencing and annotation.</title>
        <authorList>
            <consortium name="The Broad Institute Genomics Platform"/>
            <consortium name="The Broad Institute Genome Sequencing Center for Infectious Disease"/>
            <person name="Wu L."/>
            <person name="Ma J."/>
        </authorList>
    </citation>
    <scope>NUCLEOTIDE SEQUENCE [LARGE SCALE GENOMIC DNA]</scope>
    <source>
        <strain evidence="2">NBRC 108755</strain>
    </source>
</reference>
<accession>A0ABQ6JYC1</accession>
<evidence type="ECO:0000313" key="2">
    <source>
        <dbReference type="Proteomes" id="UP001157069"/>
    </source>
</evidence>
<sequence>MVYLVEDHEGARRGGEFAMQARPHGDLGVGHDDAVELPRLAAVPVAEARVEADAGSVRGIGPLHLEVLRRGDDRDAIDDAALEELGCQPQREGRLAGAGRRRDEEVAPTRLARGRVEVGGERLLLPRAQLACGAPGGAFREARREVVGGSRRAEDPLTRCLVHLTQG</sequence>
<name>A0ABQ6JYC1_9MICO</name>
<proteinExistence type="predicted"/>